<dbReference type="AlphaFoldDB" id="B4MK96"/>
<dbReference type="HOGENOM" id="CLU_178004_0_0_1"/>
<dbReference type="STRING" id="7260.B4MK96"/>
<dbReference type="Proteomes" id="UP000007798">
    <property type="component" value="Unassembled WGS sequence"/>
</dbReference>
<keyword evidence="3" id="KW-1185">Reference proteome</keyword>
<dbReference type="OMA" id="EARQWGW"/>
<evidence type="ECO:0000256" key="1">
    <source>
        <dbReference type="SAM" id="SignalP"/>
    </source>
</evidence>
<dbReference type="eggNOG" id="ENOG502SYDG">
    <property type="taxonomic scope" value="Eukaryota"/>
</dbReference>
<name>B4MK96_DROWI</name>
<dbReference type="FunCoup" id="B4MK96">
    <property type="interactions" value="51"/>
</dbReference>
<organism evidence="2 3">
    <name type="scientific">Drosophila willistoni</name>
    <name type="common">Fruit fly</name>
    <dbReference type="NCBI Taxonomy" id="7260"/>
    <lineage>
        <taxon>Eukaryota</taxon>
        <taxon>Metazoa</taxon>
        <taxon>Ecdysozoa</taxon>
        <taxon>Arthropoda</taxon>
        <taxon>Hexapoda</taxon>
        <taxon>Insecta</taxon>
        <taxon>Pterygota</taxon>
        <taxon>Neoptera</taxon>
        <taxon>Endopterygota</taxon>
        <taxon>Diptera</taxon>
        <taxon>Brachycera</taxon>
        <taxon>Muscomorpha</taxon>
        <taxon>Ephydroidea</taxon>
        <taxon>Drosophilidae</taxon>
        <taxon>Drosophila</taxon>
        <taxon>Sophophora</taxon>
    </lineage>
</organism>
<feature type="chain" id="PRO_5002817973" evidence="1">
    <location>
        <begin position="20"/>
        <end position="110"/>
    </location>
</feature>
<dbReference type="OrthoDB" id="7871869at2759"/>
<evidence type="ECO:0000313" key="3">
    <source>
        <dbReference type="Proteomes" id="UP000007798"/>
    </source>
</evidence>
<dbReference type="GO" id="GO:0005615">
    <property type="term" value="C:extracellular space"/>
    <property type="evidence" value="ECO:0007669"/>
    <property type="project" value="EnsemblMetazoa"/>
</dbReference>
<reference evidence="2 3" key="1">
    <citation type="journal article" date="2007" name="Nature">
        <title>Evolution of genes and genomes on the Drosophila phylogeny.</title>
        <authorList>
            <consortium name="Drosophila 12 Genomes Consortium"/>
            <person name="Clark A.G."/>
            <person name="Eisen M.B."/>
            <person name="Smith D.R."/>
            <person name="Bergman C.M."/>
            <person name="Oliver B."/>
            <person name="Markow T.A."/>
            <person name="Kaufman T.C."/>
            <person name="Kellis M."/>
            <person name="Gelbart W."/>
            <person name="Iyer V.N."/>
            <person name="Pollard D.A."/>
            <person name="Sackton T.B."/>
            <person name="Larracuente A.M."/>
            <person name="Singh N.D."/>
            <person name="Abad J.P."/>
            <person name="Abt D.N."/>
            <person name="Adryan B."/>
            <person name="Aguade M."/>
            <person name="Akashi H."/>
            <person name="Anderson W.W."/>
            <person name="Aquadro C.F."/>
            <person name="Ardell D.H."/>
            <person name="Arguello R."/>
            <person name="Artieri C.G."/>
            <person name="Barbash D.A."/>
            <person name="Barker D."/>
            <person name="Barsanti P."/>
            <person name="Batterham P."/>
            <person name="Batzoglou S."/>
            <person name="Begun D."/>
            <person name="Bhutkar A."/>
            <person name="Blanco E."/>
            <person name="Bosak S.A."/>
            <person name="Bradley R.K."/>
            <person name="Brand A.D."/>
            <person name="Brent M.R."/>
            <person name="Brooks A.N."/>
            <person name="Brown R.H."/>
            <person name="Butlin R.K."/>
            <person name="Caggese C."/>
            <person name="Calvi B.R."/>
            <person name="Bernardo de Carvalho A."/>
            <person name="Caspi A."/>
            <person name="Castrezana S."/>
            <person name="Celniker S.E."/>
            <person name="Chang J.L."/>
            <person name="Chapple C."/>
            <person name="Chatterji S."/>
            <person name="Chinwalla A."/>
            <person name="Civetta A."/>
            <person name="Clifton S.W."/>
            <person name="Comeron J.M."/>
            <person name="Costello J.C."/>
            <person name="Coyne J.A."/>
            <person name="Daub J."/>
            <person name="David R.G."/>
            <person name="Delcher A.L."/>
            <person name="Delehaunty K."/>
            <person name="Do C.B."/>
            <person name="Ebling H."/>
            <person name="Edwards K."/>
            <person name="Eickbush T."/>
            <person name="Evans J.D."/>
            <person name="Filipski A."/>
            <person name="Findeiss S."/>
            <person name="Freyhult E."/>
            <person name="Fulton L."/>
            <person name="Fulton R."/>
            <person name="Garcia A.C."/>
            <person name="Gardiner A."/>
            <person name="Garfield D.A."/>
            <person name="Garvin B.E."/>
            <person name="Gibson G."/>
            <person name="Gilbert D."/>
            <person name="Gnerre S."/>
            <person name="Godfrey J."/>
            <person name="Good R."/>
            <person name="Gotea V."/>
            <person name="Gravely B."/>
            <person name="Greenberg A.J."/>
            <person name="Griffiths-Jones S."/>
            <person name="Gross S."/>
            <person name="Guigo R."/>
            <person name="Gustafson E.A."/>
            <person name="Haerty W."/>
            <person name="Hahn M.W."/>
            <person name="Halligan D.L."/>
            <person name="Halpern A.L."/>
            <person name="Halter G.M."/>
            <person name="Han M.V."/>
            <person name="Heger A."/>
            <person name="Hillier L."/>
            <person name="Hinrichs A.S."/>
            <person name="Holmes I."/>
            <person name="Hoskins R.A."/>
            <person name="Hubisz M.J."/>
            <person name="Hultmark D."/>
            <person name="Huntley M.A."/>
            <person name="Jaffe D.B."/>
            <person name="Jagadeeshan S."/>
            <person name="Jeck W.R."/>
            <person name="Johnson J."/>
            <person name="Jones C.D."/>
            <person name="Jordan W.C."/>
            <person name="Karpen G.H."/>
            <person name="Kataoka E."/>
            <person name="Keightley P.D."/>
            <person name="Kheradpour P."/>
            <person name="Kirkness E.F."/>
            <person name="Koerich L.B."/>
            <person name="Kristiansen K."/>
            <person name="Kudrna D."/>
            <person name="Kulathinal R.J."/>
            <person name="Kumar S."/>
            <person name="Kwok R."/>
            <person name="Lander E."/>
            <person name="Langley C.H."/>
            <person name="Lapoint R."/>
            <person name="Lazzaro B.P."/>
            <person name="Lee S.J."/>
            <person name="Levesque L."/>
            <person name="Li R."/>
            <person name="Lin C.F."/>
            <person name="Lin M.F."/>
            <person name="Lindblad-Toh K."/>
            <person name="Llopart A."/>
            <person name="Long M."/>
            <person name="Low L."/>
            <person name="Lozovsky E."/>
            <person name="Lu J."/>
            <person name="Luo M."/>
            <person name="Machado C.A."/>
            <person name="Makalowski W."/>
            <person name="Marzo M."/>
            <person name="Matsuda M."/>
            <person name="Matzkin L."/>
            <person name="McAllister B."/>
            <person name="McBride C.S."/>
            <person name="McKernan B."/>
            <person name="McKernan K."/>
            <person name="Mendez-Lago M."/>
            <person name="Minx P."/>
            <person name="Mollenhauer M.U."/>
            <person name="Montooth K."/>
            <person name="Mount S.M."/>
            <person name="Mu X."/>
            <person name="Myers E."/>
            <person name="Negre B."/>
            <person name="Newfeld S."/>
            <person name="Nielsen R."/>
            <person name="Noor M.A."/>
            <person name="O'Grady P."/>
            <person name="Pachter L."/>
            <person name="Papaceit M."/>
            <person name="Parisi M.J."/>
            <person name="Parisi M."/>
            <person name="Parts L."/>
            <person name="Pedersen J.S."/>
            <person name="Pesole G."/>
            <person name="Phillippy A.M."/>
            <person name="Ponting C.P."/>
            <person name="Pop M."/>
            <person name="Porcelli D."/>
            <person name="Powell J.R."/>
            <person name="Prohaska S."/>
            <person name="Pruitt K."/>
            <person name="Puig M."/>
            <person name="Quesneville H."/>
            <person name="Ram K.R."/>
            <person name="Rand D."/>
            <person name="Rasmussen M.D."/>
            <person name="Reed L.K."/>
            <person name="Reenan R."/>
            <person name="Reily A."/>
            <person name="Remington K.A."/>
            <person name="Rieger T.T."/>
            <person name="Ritchie M.G."/>
            <person name="Robin C."/>
            <person name="Rogers Y.H."/>
            <person name="Rohde C."/>
            <person name="Rozas J."/>
            <person name="Rubenfield M.J."/>
            <person name="Ruiz A."/>
            <person name="Russo S."/>
            <person name="Salzberg S.L."/>
            <person name="Sanchez-Gracia A."/>
            <person name="Saranga D.J."/>
            <person name="Sato H."/>
            <person name="Schaeffer S.W."/>
            <person name="Schatz M.C."/>
            <person name="Schlenke T."/>
            <person name="Schwartz R."/>
            <person name="Segarra C."/>
            <person name="Singh R.S."/>
            <person name="Sirot L."/>
            <person name="Sirota M."/>
            <person name="Sisneros N.B."/>
            <person name="Smith C.D."/>
            <person name="Smith T.F."/>
            <person name="Spieth J."/>
            <person name="Stage D.E."/>
            <person name="Stark A."/>
            <person name="Stephan W."/>
            <person name="Strausberg R.L."/>
            <person name="Strempel S."/>
            <person name="Sturgill D."/>
            <person name="Sutton G."/>
            <person name="Sutton G.G."/>
            <person name="Tao W."/>
            <person name="Teichmann S."/>
            <person name="Tobari Y.N."/>
            <person name="Tomimura Y."/>
            <person name="Tsolas J.M."/>
            <person name="Valente V.L."/>
            <person name="Venter E."/>
            <person name="Venter J.C."/>
            <person name="Vicario S."/>
            <person name="Vieira F.G."/>
            <person name="Vilella A.J."/>
            <person name="Villasante A."/>
            <person name="Walenz B."/>
            <person name="Wang J."/>
            <person name="Wasserman M."/>
            <person name="Watts T."/>
            <person name="Wilson D."/>
            <person name="Wilson R.K."/>
            <person name="Wing R.A."/>
            <person name="Wolfner M.F."/>
            <person name="Wong A."/>
            <person name="Wong G.K."/>
            <person name="Wu C.I."/>
            <person name="Wu G."/>
            <person name="Yamamoto D."/>
            <person name="Yang H.P."/>
            <person name="Yang S.P."/>
            <person name="Yorke J.A."/>
            <person name="Yoshida K."/>
            <person name="Zdobnov E."/>
            <person name="Zhang P."/>
            <person name="Zhang Y."/>
            <person name="Zimin A.V."/>
            <person name="Baldwin J."/>
            <person name="Abdouelleil A."/>
            <person name="Abdulkadir J."/>
            <person name="Abebe A."/>
            <person name="Abera B."/>
            <person name="Abreu J."/>
            <person name="Acer S.C."/>
            <person name="Aftuck L."/>
            <person name="Alexander A."/>
            <person name="An P."/>
            <person name="Anderson E."/>
            <person name="Anderson S."/>
            <person name="Arachi H."/>
            <person name="Azer M."/>
            <person name="Bachantsang P."/>
            <person name="Barry A."/>
            <person name="Bayul T."/>
            <person name="Berlin A."/>
            <person name="Bessette D."/>
            <person name="Bloom T."/>
            <person name="Blye J."/>
            <person name="Boguslavskiy L."/>
            <person name="Bonnet C."/>
            <person name="Boukhgalter B."/>
            <person name="Bourzgui I."/>
            <person name="Brown A."/>
            <person name="Cahill P."/>
            <person name="Channer S."/>
            <person name="Cheshatsang Y."/>
            <person name="Chuda L."/>
            <person name="Citroen M."/>
            <person name="Collymore A."/>
            <person name="Cooke P."/>
            <person name="Costello M."/>
            <person name="D'Aco K."/>
            <person name="Daza R."/>
            <person name="De Haan G."/>
            <person name="DeGray S."/>
            <person name="DeMaso C."/>
            <person name="Dhargay N."/>
            <person name="Dooley K."/>
            <person name="Dooley E."/>
            <person name="Doricent M."/>
            <person name="Dorje P."/>
            <person name="Dorjee K."/>
            <person name="Dupes A."/>
            <person name="Elong R."/>
            <person name="Falk J."/>
            <person name="Farina A."/>
            <person name="Faro S."/>
            <person name="Ferguson D."/>
            <person name="Fisher S."/>
            <person name="Foley C.D."/>
            <person name="Franke A."/>
            <person name="Friedrich D."/>
            <person name="Gadbois L."/>
            <person name="Gearin G."/>
            <person name="Gearin C.R."/>
            <person name="Giannoukos G."/>
            <person name="Goode T."/>
            <person name="Graham J."/>
            <person name="Grandbois E."/>
            <person name="Grewal S."/>
            <person name="Gyaltsen K."/>
            <person name="Hafez N."/>
            <person name="Hagos B."/>
            <person name="Hall J."/>
            <person name="Henson C."/>
            <person name="Hollinger A."/>
            <person name="Honan T."/>
            <person name="Huard M.D."/>
            <person name="Hughes L."/>
            <person name="Hurhula B."/>
            <person name="Husby M.E."/>
            <person name="Kamat A."/>
            <person name="Kanga B."/>
            <person name="Kashin S."/>
            <person name="Khazanovich D."/>
            <person name="Kisner P."/>
            <person name="Lance K."/>
            <person name="Lara M."/>
            <person name="Lee W."/>
            <person name="Lennon N."/>
            <person name="Letendre F."/>
            <person name="LeVine R."/>
            <person name="Lipovsky A."/>
            <person name="Liu X."/>
            <person name="Liu J."/>
            <person name="Liu S."/>
            <person name="Lokyitsang T."/>
            <person name="Lokyitsang Y."/>
            <person name="Lubonja R."/>
            <person name="Lui A."/>
            <person name="MacDonald P."/>
            <person name="Magnisalis V."/>
            <person name="Maru K."/>
            <person name="Matthews C."/>
            <person name="McCusker W."/>
            <person name="McDonough S."/>
            <person name="Mehta T."/>
            <person name="Meldrim J."/>
            <person name="Meneus L."/>
            <person name="Mihai O."/>
            <person name="Mihalev A."/>
            <person name="Mihova T."/>
            <person name="Mittelman R."/>
            <person name="Mlenga V."/>
            <person name="Montmayeur A."/>
            <person name="Mulrain L."/>
            <person name="Navidi A."/>
            <person name="Naylor J."/>
            <person name="Negash T."/>
            <person name="Nguyen T."/>
            <person name="Nguyen N."/>
            <person name="Nicol R."/>
            <person name="Norbu C."/>
            <person name="Norbu N."/>
            <person name="Novod N."/>
            <person name="O'Neill B."/>
            <person name="Osman S."/>
            <person name="Markiewicz E."/>
            <person name="Oyono O.L."/>
            <person name="Patti C."/>
            <person name="Phunkhang P."/>
            <person name="Pierre F."/>
            <person name="Priest M."/>
            <person name="Raghuraman S."/>
            <person name="Rege F."/>
            <person name="Reyes R."/>
            <person name="Rise C."/>
            <person name="Rogov P."/>
            <person name="Ross K."/>
            <person name="Ryan E."/>
            <person name="Settipalli S."/>
            <person name="Shea T."/>
            <person name="Sherpa N."/>
            <person name="Shi L."/>
            <person name="Shih D."/>
            <person name="Sparrow T."/>
            <person name="Spaulding J."/>
            <person name="Stalker J."/>
            <person name="Stange-Thomann N."/>
            <person name="Stavropoulos S."/>
            <person name="Stone C."/>
            <person name="Strader C."/>
            <person name="Tesfaye S."/>
            <person name="Thomson T."/>
            <person name="Thoulutsang Y."/>
            <person name="Thoulutsang D."/>
            <person name="Topham K."/>
            <person name="Topping I."/>
            <person name="Tsamla T."/>
            <person name="Vassiliev H."/>
            <person name="Vo A."/>
            <person name="Wangchuk T."/>
            <person name="Wangdi T."/>
            <person name="Weiand M."/>
            <person name="Wilkinson J."/>
            <person name="Wilson A."/>
            <person name="Yadav S."/>
            <person name="Young G."/>
            <person name="Yu Q."/>
            <person name="Zembek L."/>
            <person name="Zhong D."/>
            <person name="Zimmer A."/>
            <person name="Zwirko Z."/>
            <person name="Jaffe D.B."/>
            <person name="Alvarez P."/>
            <person name="Brockman W."/>
            <person name="Butler J."/>
            <person name="Chin C."/>
            <person name="Gnerre S."/>
            <person name="Grabherr M."/>
            <person name="Kleber M."/>
            <person name="Mauceli E."/>
            <person name="MacCallum I."/>
        </authorList>
    </citation>
    <scope>NUCLEOTIDE SEQUENCE [LARGE SCALE GENOMIC DNA]</scope>
    <source>
        <strain evidence="3">Tucson 14030-0811.24</strain>
    </source>
</reference>
<sequence length="110" mass="11003">MRLTLVALIGILCLAYVYALDDIDTSADGEQPIGLLDVAGPAETHDNTGAREARGYGGGWGGGYGGGWGGGYGGRWGGGWGGGHRGGWGRGGGWGHGGGWGRGGGWGWGK</sequence>
<gene>
    <name evidence="2" type="primary">Dwil\GK20957</name>
    <name evidence="2" type="ORF">Dwil_GK20957</name>
</gene>
<protein>
    <submittedName>
        <fullName evidence="2">Uncharacterized protein</fullName>
    </submittedName>
</protein>
<evidence type="ECO:0000313" key="2">
    <source>
        <dbReference type="EMBL" id="EDW72535.1"/>
    </source>
</evidence>
<dbReference type="InParanoid" id="B4MK96"/>
<dbReference type="EMBL" id="CH963846">
    <property type="protein sequence ID" value="EDW72535.1"/>
    <property type="molecule type" value="Genomic_DNA"/>
</dbReference>
<dbReference type="KEGG" id="dwi:6638322"/>
<feature type="signal peptide" evidence="1">
    <location>
        <begin position="1"/>
        <end position="19"/>
    </location>
</feature>
<proteinExistence type="predicted"/>
<keyword evidence="1" id="KW-0732">Signal</keyword>
<accession>B4MK96</accession>